<proteinExistence type="predicted"/>
<evidence type="ECO:0000313" key="2">
    <source>
        <dbReference type="EMBL" id="MCB8881952.1"/>
    </source>
</evidence>
<organism evidence="2 3">
    <name type="scientific">Acidisoma cellulosilyticum</name>
    <dbReference type="NCBI Taxonomy" id="2802395"/>
    <lineage>
        <taxon>Bacteria</taxon>
        <taxon>Pseudomonadati</taxon>
        <taxon>Pseudomonadota</taxon>
        <taxon>Alphaproteobacteria</taxon>
        <taxon>Acetobacterales</taxon>
        <taxon>Acidocellaceae</taxon>
        <taxon>Acidisoma</taxon>
    </lineage>
</organism>
<dbReference type="RefSeq" id="WP_227308604.1">
    <property type="nucleotide sequence ID" value="NZ_JAESVA010000005.1"/>
</dbReference>
<protein>
    <submittedName>
        <fullName evidence="2">Uncharacterized protein</fullName>
    </submittedName>
</protein>
<dbReference type="Proteomes" id="UP000721844">
    <property type="component" value="Unassembled WGS sequence"/>
</dbReference>
<feature type="transmembrane region" description="Helical" evidence="1">
    <location>
        <begin position="119"/>
        <end position="141"/>
    </location>
</feature>
<evidence type="ECO:0000313" key="3">
    <source>
        <dbReference type="Proteomes" id="UP000721844"/>
    </source>
</evidence>
<keyword evidence="3" id="KW-1185">Reference proteome</keyword>
<dbReference type="EMBL" id="JAESVA010000005">
    <property type="protein sequence ID" value="MCB8881952.1"/>
    <property type="molecule type" value="Genomic_DNA"/>
</dbReference>
<gene>
    <name evidence="2" type="ORF">ACELLULO517_17035</name>
</gene>
<feature type="transmembrane region" description="Helical" evidence="1">
    <location>
        <begin position="78"/>
        <end position="98"/>
    </location>
</feature>
<name>A0A963Z4W0_9PROT</name>
<evidence type="ECO:0000256" key="1">
    <source>
        <dbReference type="SAM" id="Phobius"/>
    </source>
</evidence>
<feature type="transmembrane region" description="Helical" evidence="1">
    <location>
        <begin position="161"/>
        <end position="181"/>
    </location>
</feature>
<keyword evidence="1" id="KW-0812">Transmembrane</keyword>
<feature type="transmembrane region" description="Helical" evidence="1">
    <location>
        <begin position="37"/>
        <end position="58"/>
    </location>
</feature>
<reference evidence="2 3" key="1">
    <citation type="journal article" date="2021" name="Microorganisms">
        <title>Acidisoma silvae sp. nov. and Acidisomacellulosilytica sp. nov., Two Acidophilic Bacteria Isolated from Decaying Wood, Hydrolyzing Cellulose and Producing Poly-3-hydroxybutyrate.</title>
        <authorList>
            <person name="Mieszkin S."/>
            <person name="Pouder E."/>
            <person name="Uroz S."/>
            <person name="Simon-Colin C."/>
            <person name="Alain K."/>
        </authorList>
    </citation>
    <scope>NUCLEOTIDE SEQUENCE [LARGE SCALE GENOMIC DNA]</scope>
    <source>
        <strain evidence="2 3">HW T5.17</strain>
    </source>
</reference>
<comment type="caution">
    <text evidence="2">The sequence shown here is derived from an EMBL/GenBank/DDBJ whole genome shotgun (WGS) entry which is preliminary data.</text>
</comment>
<keyword evidence="1" id="KW-1133">Transmembrane helix</keyword>
<dbReference type="AlphaFoldDB" id="A0A963Z4W0"/>
<sequence>MGGEQAKAICSRLLDGIKFCPFIGRLSYCSRDEISDAIIEVVVATIFSTMPLWLLPLLSHAIFKVAVSAWEGIRTGELFLLSAALVGPLIYIITKGYGVRNSDSVSGHPLKLYSIRFPYGAGFIFVCFAICILSSFAFFVLRNPLFSQNELSTFIDYNSVANVSIITFLFSTLIFFCATAYRNSMDHPAAQMAKSENDFVRKWEDQK</sequence>
<keyword evidence="1" id="KW-0472">Membrane</keyword>
<accession>A0A963Z4W0</accession>